<evidence type="ECO:0000313" key="2">
    <source>
        <dbReference type="Proteomes" id="UP001519460"/>
    </source>
</evidence>
<comment type="caution">
    <text evidence="1">The sequence shown here is derived from an EMBL/GenBank/DDBJ whole genome shotgun (WGS) entry which is preliminary data.</text>
</comment>
<dbReference type="EMBL" id="JACVVK020000009">
    <property type="protein sequence ID" value="KAK7505829.1"/>
    <property type="molecule type" value="Genomic_DNA"/>
</dbReference>
<proteinExistence type="predicted"/>
<protein>
    <submittedName>
        <fullName evidence="1">Uncharacterized protein</fullName>
    </submittedName>
</protein>
<accession>A0ABD0M1Z8</accession>
<gene>
    <name evidence="1" type="ORF">BaRGS_00003100</name>
</gene>
<reference evidence="1 2" key="1">
    <citation type="journal article" date="2023" name="Sci. Data">
        <title>Genome assembly of the Korean intertidal mud-creeper Batillaria attramentaria.</title>
        <authorList>
            <person name="Patra A.K."/>
            <person name="Ho P.T."/>
            <person name="Jun S."/>
            <person name="Lee S.J."/>
            <person name="Kim Y."/>
            <person name="Won Y.J."/>
        </authorList>
    </citation>
    <scope>NUCLEOTIDE SEQUENCE [LARGE SCALE GENOMIC DNA]</scope>
    <source>
        <strain evidence="1">Wonlab-2016</strain>
    </source>
</reference>
<evidence type="ECO:0000313" key="1">
    <source>
        <dbReference type="EMBL" id="KAK7505829.1"/>
    </source>
</evidence>
<organism evidence="1 2">
    <name type="scientific">Batillaria attramentaria</name>
    <dbReference type="NCBI Taxonomy" id="370345"/>
    <lineage>
        <taxon>Eukaryota</taxon>
        <taxon>Metazoa</taxon>
        <taxon>Spiralia</taxon>
        <taxon>Lophotrochozoa</taxon>
        <taxon>Mollusca</taxon>
        <taxon>Gastropoda</taxon>
        <taxon>Caenogastropoda</taxon>
        <taxon>Sorbeoconcha</taxon>
        <taxon>Cerithioidea</taxon>
        <taxon>Batillariidae</taxon>
        <taxon>Batillaria</taxon>
    </lineage>
</organism>
<dbReference type="Proteomes" id="UP001519460">
    <property type="component" value="Unassembled WGS sequence"/>
</dbReference>
<name>A0ABD0M1Z8_9CAEN</name>
<keyword evidence="2" id="KW-1185">Reference proteome</keyword>
<sequence>MYLNNQINVAPLAFSRRSDAAMALVKQREHSVPRLTSLSPSAALRMPWQQPRSESGAGAVDSLRHYHQATRLYLQTDDILTR</sequence>
<dbReference type="AlphaFoldDB" id="A0ABD0M1Z8"/>